<evidence type="ECO:0000313" key="3">
    <source>
        <dbReference type="EMBL" id="PTM47062.1"/>
    </source>
</evidence>
<dbReference type="RefSeq" id="WP_107929974.1">
    <property type="nucleotide sequence ID" value="NZ_PZZN01000001.1"/>
</dbReference>
<evidence type="ECO:0000256" key="2">
    <source>
        <dbReference type="SAM" id="SignalP"/>
    </source>
</evidence>
<comment type="caution">
    <text evidence="3">The sequence shown here is derived from an EMBL/GenBank/DDBJ whole genome shotgun (WGS) entry which is preliminary data.</text>
</comment>
<dbReference type="Proteomes" id="UP000240996">
    <property type="component" value="Unassembled WGS sequence"/>
</dbReference>
<accession>A0A2T4YTB7</accession>
<keyword evidence="4" id="KW-1185">Reference proteome</keyword>
<dbReference type="AlphaFoldDB" id="A0A2T4YTB7"/>
<sequence length="285" mass="30600">MRMKVIVGLALIMSAAGTTAEAQRRPDGASRPGATYPVPARSVVSVSPEPAASSDARRGSSVDGRWSAGANAPGGWSGYRRPYRGWALPAYWIAPRFGIVDWRDYGLAPPPPGYRWTRYYDDAVLIDARGSIFDTRAGVEWDGANGGDAAPRYDVQSFDGRADDRVYARRQPRPVTRRTYVTTRVEAAPDFAGAAYRDQPLPPVQQRGGTWVSPDGMTTVTTTGGGYPGGTAYAGDGTTTVTVQSVPVTTTTTTTEYITEPVTYRRTTPRRGPGRTRGGTLGSAR</sequence>
<keyword evidence="2" id="KW-0732">Signal</keyword>
<protein>
    <submittedName>
        <fullName evidence="3">Ni/Co efflux regulator RcnB</fullName>
    </submittedName>
</protein>
<evidence type="ECO:0000313" key="4">
    <source>
        <dbReference type="Proteomes" id="UP000240996"/>
    </source>
</evidence>
<name>A0A2T4YTB7_9SPHN</name>
<dbReference type="Gene3D" id="3.10.450.160">
    <property type="entry name" value="inner membrane protein cigr"/>
    <property type="match status" value="1"/>
</dbReference>
<feature type="compositionally biased region" description="Gly residues" evidence="1">
    <location>
        <begin position="275"/>
        <end position="285"/>
    </location>
</feature>
<dbReference type="EMBL" id="PZZN01000001">
    <property type="protein sequence ID" value="PTM47062.1"/>
    <property type="molecule type" value="Genomic_DNA"/>
</dbReference>
<feature type="signal peptide" evidence="2">
    <location>
        <begin position="1"/>
        <end position="22"/>
    </location>
</feature>
<feature type="compositionally biased region" description="Low complexity" evidence="1">
    <location>
        <begin position="37"/>
        <end position="54"/>
    </location>
</feature>
<gene>
    <name evidence="3" type="ORF">C8J24_0445</name>
</gene>
<evidence type="ECO:0000256" key="1">
    <source>
        <dbReference type="SAM" id="MobiDB-lite"/>
    </source>
</evidence>
<organism evidence="3 4">
    <name type="scientific">Sphingomonas aerolata</name>
    <dbReference type="NCBI Taxonomy" id="185951"/>
    <lineage>
        <taxon>Bacteria</taxon>
        <taxon>Pseudomonadati</taxon>
        <taxon>Pseudomonadota</taxon>
        <taxon>Alphaproteobacteria</taxon>
        <taxon>Sphingomonadales</taxon>
        <taxon>Sphingomonadaceae</taxon>
        <taxon>Sphingomonas</taxon>
    </lineage>
</organism>
<feature type="region of interest" description="Disordered" evidence="1">
    <location>
        <begin position="20"/>
        <end position="67"/>
    </location>
</feature>
<proteinExistence type="predicted"/>
<dbReference type="InterPro" id="IPR024572">
    <property type="entry name" value="RcnB"/>
</dbReference>
<reference evidence="3 4" key="1">
    <citation type="submission" date="2018-04" db="EMBL/GenBank/DDBJ databases">
        <title>Genomic Encyclopedia of Type Strains, Phase III (KMG-III): the genomes of soil and plant-associated and newly described type strains.</title>
        <authorList>
            <person name="Whitman W."/>
        </authorList>
    </citation>
    <scope>NUCLEOTIDE SEQUENCE [LARGE SCALE GENOMIC DNA]</scope>
    <source>
        <strain evidence="3 4">NW12</strain>
    </source>
</reference>
<feature type="chain" id="PRO_5015730898" evidence="2">
    <location>
        <begin position="23"/>
        <end position="285"/>
    </location>
</feature>
<dbReference type="Pfam" id="PF11776">
    <property type="entry name" value="RcnB"/>
    <property type="match status" value="1"/>
</dbReference>
<feature type="region of interest" description="Disordered" evidence="1">
    <location>
        <begin position="265"/>
        <end position="285"/>
    </location>
</feature>